<dbReference type="EMBL" id="FMWP01000089">
    <property type="protein sequence ID" value="SCZ96679.1"/>
    <property type="molecule type" value="Genomic_DNA"/>
</dbReference>
<feature type="transmembrane region" description="Helical" evidence="2">
    <location>
        <begin position="108"/>
        <end position="128"/>
    </location>
</feature>
<keyword evidence="2" id="KW-0472">Membrane</keyword>
<reference evidence="4" key="1">
    <citation type="submission" date="2016-10" db="EMBL/GenBank/DDBJ databases">
        <authorList>
            <person name="Jeantristanb JTB J.-T."/>
            <person name="Ricardo R."/>
        </authorList>
    </citation>
    <scope>NUCLEOTIDE SEQUENCE [LARGE SCALE GENOMIC DNA]</scope>
</reference>
<dbReference type="AlphaFoldDB" id="A0A2X0NM27"/>
<accession>A0A2X0NM27</accession>
<feature type="transmembrane region" description="Helical" evidence="2">
    <location>
        <begin position="360"/>
        <end position="380"/>
    </location>
</feature>
<evidence type="ECO:0000256" key="2">
    <source>
        <dbReference type="SAM" id="Phobius"/>
    </source>
</evidence>
<feature type="transmembrane region" description="Helical" evidence="2">
    <location>
        <begin position="272"/>
        <end position="295"/>
    </location>
</feature>
<name>A0A2X0NM27_9BASI</name>
<keyword evidence="2" id="KW-0812">Transmembrane</keyword>
<keyword evidence="4" id="KW-1185">Reference proteome</keyword>
<organism evidence="3 4">
    <name type="scientific">Microbotryum saponariae</name>
    <dbReference type="NCBI Taxonomy" id="289078"/>
    <lineage>
        <taxon>Eukaryota</taxon>
        <taxon>Fungi</taxon>
        <taxon>Dikarya</taxon>
        <taxon>Basidiomycota</taxon>
        <taxon>Pucciniomycotina</taxon>
        <taxon>Microbotryomycetes</taxon>
        <taxon>Microbotryales</taxon>
        <taxon>Microbotryaceae</taxon>
        <taxon>Microbotryum</taxon>
    </lineage>
</organism>
<feature type="transmembrane region" description="Helical" evidence="2">
    <location>
        <begin position="65"/>
        <end position="87"/>
    </location>
</feature>
<dbReference type="OrthoDB" id="2535424at2759"/>
<keyword evidence="2" id="KW-1133">Transmembrane helix</keyword>
<feature type="transmembrane region" description="Helical" evidence="2">
    <location>
        <begin position="400"/>
        <end position="421"/>
    </location>
</feature>
<evidence type="ECO:0000256" key="1">
    <source>
        <dbReference type="SAM" id="MobiDB-lite"/>
    </source>
</evidence>
<feature type="transmembrane region" description="Helical" evidence="2">
    <location>
        <begin position="190"/>
        <end position="209"/>
    </location>
</feature>
<feature type="region of interest" description="Disordered" evidence="1">
    <location>
        <begin position="478"/>
        <end position="520"/>
    </location>
</feature>
<gene>
    <name evidence="3" type="ORF">BZ3500_MVSOF-1268-A1-R1_CHR4-4G07545</name>
</gene>
<proteinExistence type="predicted"/>
<dbReference type="Proteomes" id="UP000249723">
    <property type="component" value="Unassembled WGS sequence"/>
</dbReference>
<evidence type="ECO:0000313" key="4">
    <source>
        <dbReference type="Proteomes" id="UP000249723"/>
    </source>
</evidence>
<evidence type="ECO:0000313" key="3">
    <source>
        <dbReference type="EMBL" id="SCZ96679.1"/>
    </source>
</evidence>
<sequence length="520" mass="57254">MDSLQAIAKLLNQTMAPADSEKWIQRYGAPILQAILEDRDPYKIAVEAIREAIYPKKGPAFMAQLWTLVGLFSVAVVLTLLSIVLRLRQGRFWLFHRIDSRITMPNISVHNSFWAFVYHCLSFVELAITSRIVSGSSYPSWYLSFQDALPLALSAGQVTEVWATFGSSYIRKFGSHHDDPHITSILYQSLPFMFALITLVPSFTLLAILKRSLDVVLINANVTSTSLGKLSSAWVPGQPMVFSNLEGSLKSLGPLVASIRSLSLWRKVTNSYIGSVLCITSMLYITAAVVEINHLRNQARDLRQRVGLPLAPFSPRKPEDDNQASPTVSPRDYGATADVDLRSHLIVQASLVEWATKNRLLVSTLISLMLLSNTFLSYSLAATPVSIILNSGQVQDIALIGAWINSVLSFLVAILILFRSLGDGSNALPKRLRRFAAYLPLPPTTTMTTRTTSVTTAYGQKPLVGVSIDVSTSVMVSNAKSDEKRSEKMPAPTMPQTRSEDRKATLGSAPESSIHEVEMV</sequence>
<feature type="transmembrane region" description="Helical" evidence="2">
    <location>
        <begin position="148"/>
        <end position="170"/>
    </location>
</feature>
<protein>
    <submittedName>
        <fullName evidence="3">BZ3500_MvSof-1268-A1-R1_Chr4-4g07545 protein</fullName>
    </submittedName>
</protein>
<feature type="region of interest" description="Disordered" evidence="1">
    <location>
        <begin position="310"/>
        <end position="330"/>
    </location>
</feature>